<dbReference type="Proteomes" id="UP000829354">
    <property type="component" value="Chromosome V"/>
</dbReference>
<dbReference type="EMBL" id="CP092624">
    <property type="protein sequence ID" value="UMM34447.1"/>
    <property type="molecule type" value="Genomic_DNA"/>
</dbReference>
<reference evidence="3 4" key="1">
    <citation type="submission" date="2022-04" db="EMBL/GenBank/DDBJ databases">
        <title>Chromosome-level reference genomes for two strains of Caenorhabditis briggsae: an improved platform for comparative genomics.</title>
        <authorList>
            <person name="Stevens L."/>
            <person name="Andersen E."/>
        </authorList>
    </citation>
    <scope>NUCLEOTIDE SEQUENCE [LARGE SCALE GENOMIC DNA]</scope>
    <source>
        <strain evidence="3">VX34</strain>
        <tissue evidence="3">Whole-organism</tissue>
    </source>
</reference>
<feature type="domain" description="C6" evidence="2">
    <location>
        <begin position="68"/>
        <end position="165"/>
    </location>
</feature>
<dbReference type="SMART" id="SM01048">
    <property type="entry name" value="C6"/>
    <property type="match status" value="1"/>
</dbReference>
<name>A0AAE9F4I5_CAEBR</name>
<accession>A0AAE9F4I5</accession>
<evidence type="ECO:0000313" key="3">
    <source>
        <dbReference type="EMBL" id="UMM34447.1"/>
    </source>
</evidence>
<organism evidence="3 4">
    <name type="scientific">Caenorhabditis briggsae</name>
    <dbReference type="NCBI Taxonomy" id="6238"/>
    <lineage>
        <taxon>Eukaryota</taxon>
        <taxon>Metazoa</taxon>
        <taxon>Ecdysozoa</taxon>
        <taxon>Nematoda</taxon>
        <taxon>Chromadorea</taxon>
        <taxon>Rhabditida</taxon>
        <taxon>Rhabditina</taxon>
        <taxon>Rhabditomorpha</taxon>
        <taxon>Rhabditoidea</taxon>
        <taxon>Rhabditidae</taxon>
        <taxon>Peloderinae</taxon>
        <taxon>Caenorhabditis</taxon>
    </lineage>
</organism>
<feature type="compositionally biased region" description="Low complexity" evidence="1">
    <location>
        <begin position="254"/>
        <end position="266"/>
    </location>
</feature>
<evidence type="ECO:0000313" key="4">
    <source>
        <dbReference type="Proteomes" id="UP000829354"/>
    </source>
</evidence>
<gene>
    <name evidence="3" type="ORF">L5515_007524</name>
</gene>
<feature type="region of interest" description="Disordered" evidence="1">
    <location>
        <begin position="38"/>
        <end position="67"/>
    </location>
</feature>
<proteinExistence type="predicted"/>
<evidence type="ECO:0000256" key="1">
    <source>
        <dbReference type="SAM" id="MobiDB-lite"/>
    </source>
</evidence>
<dbReference type="InterPro" id="IPR002601">
    <property type="entry name" value="C6_domain"/>
</dbReference>
<dbReference type="Pfam" id="PF01681">
    <property type="entry name" value="C6"/>
    <property type="match status" value="1"/>
</dbReference>
<feature type="compositionally biased region" description="Basic and acidic residues" evidence="1">
    <location>
        <begin position="267"/>
        <end position="279"/>
    </location>
</feature>
<sequence length="365" mass="42122">MSYFPSDCVMICPKFLLAILFISGLFHFGDVCLATSPGGSPTVPSSTVIPPTSSTTETPTSSSTAVPARQCPILPLGTGDNMDIQQMIDVTYSGLTFTPIAGTMDTTASMSVSCTAIDGYVAYMTFPPNRQPLENGQGADAPQTVTITATCSSVDEVWYYNTILPDEDLFHYIRNPNYKIDHLTFNELISPVGHKIREICVHDWEQSVLQETHRCLFFNRSHVYDAYFVEPDTIKLHNVYNYNHYTEYDDHYDSNNYNNNNNNTNYDDNHDTDNHDHYYYNHYNNPNYHDDSNYNHDYNSNNHDDNNTNDDNDYNNNYYYNTDNHYYAHHYDHYHTNNNDYSHYYNDTQSSNMLGRCIGTQNWRQ</sequence>
<keyword evidence="4" id="KW-1185">Reference proteome</keyword>
<evidence type="ECO:0000259" key="2">
    <source>
        <dbReference type="SMART" id="SM01048"/>
    </source>
</evidence>
<feature type="region of interest" description="Disordered" evidence="1">
    <location>
        <begin position="251"/>
        <end position="314"/>
    </location>
</feature>
<dbReference type="AlphaFoldDB" id="A0AAE9F4I5"/>
<protein>
    <recommendedName>
        <fullName evidence="2">C6 domain-containing protein</fullName>
    </recommendedName>
</protein>